<evidence type="ECO:0000313" key="3">
    <source>
        <dbReference type="Proteomes" id="UP001205566"/>
    </source>
</evidence>
<keyword evidence="1" id="KW-1133">Transmembrane helix</keyword>
<keyword evidence="3" id="KW-1185">Reference proteome</keyword>
<gene>
    <name evidence="2" type="ORF">HXX02_09850</name>
</gene>
<dbReference type="Proteomes" id="UP001205566">
    <property type="component" value="Unassembled WGS sequence"/>
</dbReference>
<feature type="transmembrane region" description="Helical" evidence="1">
    <location>
        <begin position="82"/>
        <end position="103"/>
    </location>
</feature>
<accession>A0ABT1P0X0</accession>
<comment type="caution">
    <text evidence="2">The sequence shown here is derived from an EMBL/GenBank/DDBJ whole genome shotgun (WGS) entry which is preliminary data.</text>
</comment>
<feature type="transmembrane region" description="Helical" evidence="1">
    <location>
        <begin position="47"/>
        <end position="66"/>
    </location>
</feature>
<name>A0ABT1P0X0_9GAMM</name>
<sequence>MSDLLRLLIAPLVWLAAFSAVYGLQGFGCATELNDVIFAGVPLMRAGLILVWVLTIATLVGILVWLERSSPILEWTSRISRITAWVAIVASVWALFPVTFASICS</sequence>
<evidence type="ECO:0000313" key="2">
    <source>
        <dbReference type="EMBL" id="MCQ3829750.1"/>
    </source>
</evidence>
<dbReference type="EMBL" id="JACASI010000026">
    <property type="protein sequence ID" value="MCQ3829750.1"/>
    <property type="molecule type" value="Genomic_DNA"/>
</dbReference>
<organism evidence="2 3">
    <name type="scientific">Microbulbifer elongatus</name>
    <dbReference type="NCBI Taxonomy" id="86173"/>
    <lineage>
        <taxon>Bacteria</taxon>
        <taxon>Pseudomonadati</taxon>
        <taxon>Pseudomonadota</taxon>
        <taxon>Gammaproteobacteria</taxon>
        <taxon>Cellvibrionales</taxon>
        <taxon>Microbulbiferaceae</taxon>
        <taxon>Microbulbifer</taxon>
    </lineage>
</organism>
<protein>
    <submittedName>
        <fullName evidence="2">Uncharacterized protein</fullName>
    </submittedName>
</protein>
<keyword evidence="1" id="KW-0472">Membrane</keyword>
<evidence type="ECO:0000256" key="1">
    <source>
        <dbReference type="SAM" id="Phobius"/>
    </source>
</evidence>
<proteinExistence type="predicted"/>
<reference evidence="2" key="1">
    <citation type="thesis" date="2020" institute="Technische Universitat Dresden" country="Dresden, Germany">
        <title>The Agarolytic System of Microbulbifer elongatus PORT2, Isolated from Batu Karas, Pangandaran West Java Indonesia.</title>
        <authorList>
            <person name="Anggraeni S.R."/>
        </authorList>
    </citation>
    <scope>NUCLEOTIDE SEQUENCE</scope>
    <source>
        <strain evidence="2">PORT2</strain>
    </source>
</reference>
<dbReference type="RefSeq" id="WP_231757501.1">
    <property type="nucleotide sequence ID" value="NZ_CP088953.1"/>
</dbReference>
<keyword evidence="1" id="KW-0812">Transmembrane</keyword>